<reference evidence="1 2" key="1">
    <citation type="submission" date="2024-04" db="EMBL/GenBank/DDBJ databases">
        <authorList>
            <person name="Waldvogel A.-M."/>
            <person name="Schoenle A."/>
        </authorList>
    </citation>
    <scope>NUCLEOTIDE SEQUENCE [LARGE SCALE GENOMIC DNA]</scope>
</reference>
<proteinExistence type="predicted"/>
<evidence type="ECO:0000313" key="2">
    <source>
        <dbReference type="Proteomes" id="UP001497482"/>
    </source>
</evidence>
<evidence type="ECO:0000313" key="1">
    <source>
        <dbReference type="EMBL" id="CAL1582089.1"/>
    </source>
</evidence>
<dbReference type="Proteomes" id="UP001497482">
    <property type="component" value="Chromosome 15"/>
</dbReference>
<accession>A0AAV2JX27</accession>
<dbReference type="AlphaFoldDB" id="A0AAV2JX27"/>
<gene>
    <name evidence="1" type="ORF">KC01_LOCUS12769</name>
</gene>
<keyword evidence="2" id="KW-1185">Reference proteome</keyword>
<dbReference type="EMBL" id="OZ035837">
    <property type="protein sequence ID" value="CAL1582089.1"/>
    <property type="molecule type" value="Genomic_DNA"/>
</dbReference>
<organism evidence="1 2">
    <name type="scientific">Knipowitschia caucasica</name>
    <name type="common">Caucasian dwarf goby</name>
    <name type="synonym">Pomatoschistus caucasicus</name>
    <dbReference type="NCBI Taxonomy" id="637954"/>
    <lineage>
        <taxon>Eukaryota</taxon>
        <taxon>Metazoa</taxon>
        <taxon>Chordata</taxon>
        <taxon>Craniata</taxon>
        <taxon>Vertebrata</taxon>
        <taxon>Euteleostomi</taxon>
        <taxon>Actinopterygii</taxon>
        <taxon>Neopterygii</taxon>
        <taxon>Teleostei</taxon>
        <taxon>Neoteleostei</taxon>
        <taxon>Acanthomorphata</taxon>
        <taxon>Gobiaria</taxon>
        <taxon>Gobiiformes</taxon>
        <taxon>Gobioidei</taxon>
        <taxon>Gobiidae</taxon>
        <taxon>Gobiinae</taxon>
        <taxon>Knipowitschia</taxon>
    </lineage>
</organism>
<protein>
    <submittedName>
        <fullName evidence="1">Uncharacterized protein</fullName>
    </submittedName>
</protein>
<name>A0AAV2JX27_KNICA</name>
<sequence length="84" mass="9263">MQVPCLSLGGAKSKSAVLCLPQNYPLVAFIEGVYVEEKPVYSSSVIIIEPCPPVMILHYHRVLQLLRPAAMSAPHCNGVFPAWW</sequence>